<evidence type="ECO:0000256" key="17">
    <source>
        <dbReference type="PIRSR" id="PIRSR604439-5"/>
    </source>
</evidence>
<keyword evidence="5" id="KW-0329">Glyoxylate bypass</keyword>
<comment type="cofactor">
    <cofactor evidence="15">
        <name>Mg(2+)</name>
        <dbReference type="ChEBI" id="CHEBI:18420"/>
    </cofactor>
    <cofactor evidence="15">
        <name>Mn(2+)</name>
        <dbReference type="ChEBI" id="CHEBI:29035"/>
    </cofactor>
    <text evidence="15">Binds 1 Mg(2+) or Mn(2+) ion per subunit.</text>
</comment>
<feature type="site" description="Critical for catalysis" evidence="16">
    <location>
        <position position="201"/>
    </location>
</feature>
<dbReference type="RefSeq" id="WP_118229922.1">
    <property type="nucleotide sequence ID" value="NZ_DBFBQU010000135.1"/>
</dbReference>
<proteinExistence type="inferred from homology"/>
<evidence type="ECO:0000256" key="16">
    <source>
        <dbReference type="PIRSR" id="PIRSR604439-4"/>
    </source>
</evidence>
<dbReference type="AlphaFoldDB" id="A0A6H3FDN1"/>
<evidence type="ECO:0000259" key="18">
    <source>
        <dbReference type="SMART" id="SM01329"/>
    </source>
</evidence>
<evidence type="ECO:0000256" key="13">
    <source>
        <dbReference type="PIRSR" id="PIRSR604439-1"/>
    </source>
</evidence>
<evidence type="ECO:0000256" key="3">
    <source>
        <dbReference type="ARBA" id="ARBA00011738"/>
    </source>
</evidence>
<dbReference type="PANTHER" id="PTHR43504:SF1">
    <property type="entry name" value="ISOCITRATE DEHYDROGENASE [NADP]"/>
    <property type="match status" value="1"/>
</dbReference>
<dbReference type="InterPro" id="IPR019818">
    <property type="entry name" value="IsoCit/isopropylmalate_DH_CS"/>
</dbReference>
<dbReference type="GO" id="GO:0006099">
    <property type="term" value="P:tricarboxylic acid cycle"/>
    <property type="evidence" value="ECO:0007669"/>
    <property type="project" value="UniProtKB-KW"/>
</dbReference>
<evidence type="ECO:0000256" key="6">
    <source>
        <dbReference type="ARBA" id="ARBA00022532"/>
    </source>
</evidence>
<feature type="binding site" evidence="15">
    <location>
        <position position="271"/>
    </location>
    <ligand>
        <name>Mg(2+)</name>
        <dbReference type="ChEBI" id="CHEBI:18420"/>
    </ligand>
</feature>
<dbReference type="GO" id="GO:0006097">
    <property type="term" value="P:glyoxylate cycle"/>
    <property type="evidence" value="ECO:0007669"/>
    <property type="project" value="UniProtKB-KW"/>
</dbReference>
<organism evidence="19 20">
    <name type="scientific">Desulfovibrio legallii</name>
    <dbReference type="NCBI Taxonomy" id="571438"/>
    <lineage>
        <taxon>Bacteria</taxon>
        <taxon>Pseudomonadati</taxon>
        <taxon>Thermodesulfobacteriota</taxon>
        <taxon>Desulfovibrionia</taxon>
        <taxon>Desulfovibrionales</taxon>
        <taxon>Desulfovibrionaceae</taxon>
        <taxon>Desulfovibrio</taxon>
    </lineage>
</organism>
<evidence type="ECO:0000256" key="11">
    <source>
        <dbReference type="ARBA" id="ARBA00023211"/>
    </source>
</evidence>
<evidence type="ECO:0000256" key="10">
    <source>
        <dbReference type="ARBA" id="ARBA00023002"/>
    </source>
</evidence>
<evidence type="ECO:0000256" key="15">
    <source>
        <dbReference type="PIRSR" id="PIRSR604439-3"/>
    </source>
</evidence>
<keyword evidence="6" id="KW-0816">Tricarboxylic acid cycle</keyword>
<feature type="binding site" evidence="13">
    <location>
        <position position="126"/>
    </location>
    <ligand>
        <name>D-threo-isocitrate</name>
        <dbReference type="ChEBI" id="CHEBI:15562"/>
    </ligand>
</feature>
<evidence type="ECO:0000256" key="7">
    <source>
        <dbReference type="ARBA" id="ARBA00022723"/>
    </source>
</evidence>
<dbReference type="InterPro" id="IPR024084">
    <property type="entry name" value="IsoPropMal-DH-like_dom"/>
</dbReference>
<dbReference type="EC" id="1.1.1.42" evidence="4"/>
<sequence>MRTTVYWIEGDGIGPEIWRAARPVIDAALAAAAPDHTLNWVELSAGEKAVKATGSPLPEETLQTLRTAAVAMKGPLGTPVGTGIRSLNVALRQGLDLYACIRPVTHLAGLETPVKHPERVNMVIFRENTEDVYAGVEFAARTPEARRLITFMREELGVNKVPETAAVGIKPMTEEGSKRLVRRALRFALERGLPSLTLVHKGNIMKFTEGAFRQWGYDVAAQEFGDRTCTEKEPLPGRLVVKDRIADAMFQEALLRPEQYHVLATPNLNGDYLSDALAAQVGGLGLAPGVNMSDTLAFFEATHGTAPTIAGQDKANPGSILLCGALMLEHIGVPAAAERIRTAVGKAIAAKAVTPDLADQVPGARVVGCREFGEIVGGLL</sequence>
<dbReference type="PANTHER" id="PTHR43504">
    <property type="entry name" value="ISOCITRATE DEHYDROGENASE [NADP]"/>
    <property type="match status" value="1"/>
</dbReference>
<dbReference type="GO" id="GO:0000287">
    <property type="term" value="F:magnesium ion binding"/>
    <property type="evidence" value="ECO:0007669"/>
    <property type="project" value="InterPro"/>
</dbReference>
<keyword evidence="9 14" id="KW-0521">NADP</keyword>
<dbReference type="GO" id="GO:0004450">
    <property type="term" value="F:isocitrate dehydrogenase (NADP+) activity"/>
    <property type="evidence" value="ECO:0007669"/>
    <property type="project" value="UniProtKB-EC"/>
</dbReference>
<evidence type="ECO:0000256" key="1">
    <source>
        <dbReference type="ARBA" id="ARBA00001936"/>
    </source>
</evidence>
<evidence type="ECO:0000256" key="5">
    <source>
        <dbReference type="ARBA" id="ARBA00022435"/>
    </source>
</evidence>
<feature type="binding site" evidence="13">
    <location>
        <position position="102"/>
    </location>
    <ligand>
        <name>D-threo-isocitrate</name>
        <dbReference type="ChEBI" id="CHEBI:15562"/>
    </ligand>
</feature>
<evidence type="ECO:0000313" key="19">
    <source>
        <dbReference type="EMBL" id="TBH79511.1"/>
    </source>
</evidence>
<dbReference type="NCBIfam" id="NF005425">
    <property type="entry name" value="PRK07006.1"/>
    <property type="match status" value="1"/>
</dbReference>
<feature type="domain" description="Isopropylmalate dehydrogenase-like" evidence="18">
    <location>
        <begin position="4"/>
        <end position="376"/>
    </location>
</feature>
<feature type="binding site" evidence="13">
    <location>
        <position position="92"/>
    </location>
    <ligand>
        <name>D-threo-isocitrate</name>
        <dbReference type="ChEBI" id="CHEBI:15562"/>
    </ligand>
</feature>
<protein>
    <recommendedName>
        <fullName evidence="4">isocitrate dehydrogenase (NADP(+))</fullName>
        <ecNumber evidence="4">1.1.1.42</ecNumber>
    </recommendedName>
</protein>
<dbReference type="InterPro" id="IPR004439">
    <property type="entry name" value="Isocitrate_DH_NADP_dimer_prok"/>
</dbReference>
<dbReference type="Gene3D" id="3.40.718.10">
    <property type="entry name" value="Isopropylmalate Dehydrogenase"/>
    <property type="match status" value="1"/>
</dbReference>
<comment type="caution">
    <text evidence="19">The sequence shown here is derived from an EMBL/GenBank/DDBJ whole genome shotgun (WGS) entry which is preliminary data.</text>
</comment>
<evidence type="ECO:0000313" key="20">
    <source>
        <dbReference type="Proteomes" id="UP000292919"/>
    </source>
</evidence>
<dbReference type="EMBL" id="SIXC01000008">
    <property type="protein sequence ID" value="TBH79511.1"/>
    <property type="molecule type" value="Genomic_DNA"/>
</dbReference>
<keyword evidence="11 15" id="KW-0464">Manganese</keyword>
<feature type="modified residue" description="N6-acetyllysine" evidence="17">
    <location>
        <position position="115"/>
    </location>
</feature>
<dbReference type="Pfam" id="PF00180">
    <property type="entry name" value="Iso_dh"/>
    <property type="match status" value="1"/>
</dbReference>
<dbReference type="GO" id="GO:0051287">
    <property type="term" value="F:NAD binding"/>
    <property type="evidence" value="ECO:0007669"/>
    <property type="project" value="InterPro"/>
</dbReference>
<keyword evidence="10" id="KW-0560">Oxidoreductase</keyword>
<evidence type="ECO:0000256" key="8">
    <source>
        <dbReference type="ARBA" id="ARBA00022842"/>
    </source>
</evidence>
<comment type="catalytic activity">
    <reaction evidence="12">
        <text>D-threo-isocitrate + NADP(+) = 2-oxoglutarate + CO2 + NADPH</text>
        <dbReference type="Rhea" id="RHEA:19629"/>
        <dbReference type="ChEBI" id="CHEBI:15562"/>
        <dbReference type="ChEBI" id="CHEBI:16526"/>
        <dbReference type="ChEBI" id="CHEBI:16810"/>
        <dbReference type="ChEBI" id="CHEBI:57783"/>
        <dbReference type="ChEBI" id="CHEBI:58349"/>
        <dbReference type="EC" id="1.1.1.42"/>
    </reaction>
</comment>
<feature type="binding site" evidence="14">
    <location>
        <position position="316"/>
    </location>
    <ligand>
        <name>NADP(+)</name>
        <dbReference type="ChEBI" id="CHEBI:58349"/>
    </ligand>
</feature>
<keyword evidence="20" id="KW-1185">Reference proteome</keyword>
<comment type="cofactor">
    <cofactor evidence="1">
        <name>Mn(2+)</name>
        <dbReference type="ChEBI" id="CHEBI:29035"/>
    </cofactor>
</comment>
<dbReference type="Proteomes" id="UP000292919">
    <property type="component" value="Unassembled WGS sequence"/>
</dbReference>
<accession>A0A6H3FDN1</accession>
<feature type="binding site" evidence="13">
    <location>
        <position position="86"/>
    </location>
    <ligand>
        <name>D-threo-isocitrate</name>
        <dbReference type="ChEBI" id="CHEBI:15562"/>
    </ligand>
</feature>
<reference evidence="19 20" key="1">
    <citation type="submission" date="2018-12" db="EMBL/GenBank/DDBJ databases">
        <title>First genome draft of Desulfovibrio legallis sp. nov.</title>
        <authorList>
            <person name="Ben Dhia O."/>
            <person name="Najjari A."/>
            <person name="Ferjani R."/>
            <person name="Fhoula I."/>
            <person name="Fardeau M.-L."/>
            <person name="Boudabbous A."/>
            <person name="Ouzari H.I."/>
        </authorList>
    </citation>
    <scope>NUCLEOTIDE SEQUENCE [LARGE SCALE GENOMIC DNA]</scope>
    <source>
        <strain evidence="19 20">H1T</strain>
    </source>
</reference>
<dbReference type="PROSITE" id="PS00470">
    <property type="entry name" value="IDH_IMDH"/>
    <property type="match status" value="1"/>
</dbReference>
<dbReference type="SUPFAM" id="SSF53659">
    <property type="entry name" value="Isocitrate/Isopropylmalate dehydrogenase-like"/>
    <property type="match status" value="1"/>
</dbReference>
<evidence type="ECO:0000256" key="14">
    <source>
        <dbReference type="PIRSR" id="PIRSR604439-2"/>
    </source>
</evidence>
<feature type="binding site" evidence="13">
    <location>
        <position position="88"/>
    </location>
    <ligand>
        <name>D-threo-isocitrate</name>
        <dbReference type="ChEBI" id="CHEBI:15562"/>
    </ligand>
</feature>
<keyword evidence="8 15" id="KW-0460">Magnesium</keyword>
<dbReference type="SMART" id="SM01329">
    <property type="entry name" value="Iso_dh"/>
    <property type="match status" value="1"/>
</dbReference>
<evidence type="ECO:0000256" key="4">
    <source>
        <dbReference type="ARBA" id="ARBA00013013"/>
    </source>
</evidence>
<gene>
    <name evidence="19" type="ORF">EB812_07930</name>
</gene>
<evidence type="ECO:0000256" key="2">
    <source>
        <dbReference type="ARBA" id="ARBA00007769"/>
    </source>
</evidence>
<keyword evidence="7" id="KW-0479">Metal-binding</keyword>
<feature type="modified residue" description="N6-succinyllysine" evidence="17">
    <location>
        <position position="73"/>
    </location>
</feature>
<comment type="subunit">
    <text evidence="3">Homodimer.</text>
</comment>
<evidence type="ECO:0000256" key="12">
    <source>
        <dbReference type="ARBA" id="ARBA00023554"/>
    </source>
</evidence>
<comment type="similarity">
    <text evidence="2">Belongs to the isocitrate and isopropylmalate dehydrogenases family.</text>
</comment>
<feature type="site" description="Critical for catalysis" evidence="16">
    <location>
        <position position="133"/>
    </location>
</feature>
<feature type="modified residue" description="Phosphoserine" evidence="17">
    <location>
        <position position="86"/>
    </location>
</feature>
<evidence type="ECO:0000256" key="9">
    <source>
        <dbReference type="ARBA" id="ARBA00022857"/>
    </source>
</evidence>
<name>A0A6H3FDN1_9BACT</name>